<reference evidence="2" key="1">
    <citation type="submission" date="2022-11" db="UniProtKB">
        <authorList>
            <consortium name="WormBaseParasite"/>
        </authorList>
    </citation>
    <scope>IDENTIFICATION</scope>
</reference>
<evidence type="ECO:0000313" key="2">
    <source>
        <dbReference type="WBParaSite" id="jg25142"/>
    </source>
</evidence>
<organism evidence="1 2">
    <name type="scientific">Ditylenchus dipsaci</name>
    <dbReference type="NCBI Taxonomy" id="166011"/>
    <lineage>
        <taxon>Eukaryota</taxon>
        <taxon>Metazoa</taxon>
        <taxon>Ecdysozoa</taxon>
        <taxon>Nematoda</taxon>
        <taxon>Chromadorea</taxon>
        <taxon>Rhabditida</taxon>
        <taxon>Tylenchina</taxon>
        <taxon>Tylenchomorpha</taxon>
        <taxon>Sphaerularioidea</taxon>
        <taxon>Anguinidae</taxon>
        <taxon>Anguininae</taxon>
        <taxon>Ditylenchus</taxon>
    </lineage>
</organism>
<dbReference type="AlphaFoldDB" id="A0A915E2F0"/>
<evidence type="ECO:0000313" key="1">
    <source>
        <dbReference type="Proteomes" id="UP000887574"/>
    </source>
</evidence>
<accession>A0A915E2F0</accession>
<dbReference type="Proteomes" id="UP000887574">
    <property type="component" value="Unplaced"/>
</dbReference>
<name>A0A915E2F0_9BILA</name>
<keyword evidence="1" id="KW-1185">Reference proteome</keyword>
<sequence length="82" mass="9144">MLFTLILASRRCVNKKIKTQIAKPVSPIFVLSPSPAKEHKLEASNFLPSETNGHSKDTHLLHLHHHALSARLDSPLQTHSYG</sequence>
<proteinExistence type="predicted"/>
<dbReference type="WBParaSite" id="jg25142">
    <property type="protein sequence ID" value="jg25142"/>
    <property type="gene ID" value="jg25142"/>
</dbReference>
<protein>
    <submittedName>
        <fullName evidence="2">Uncharacterized protein</fullName>
    </submittedName>
</protein>